<keyword evidence="3" id="KW-0614">Plasmid</keyword>
<geneLocation type="plasmid" evidence="3">
    <name>pCAR1.2</name>
</geneLocation>
<name>B7XGT2_PSEPU</name>
<accession>B7XGT2</accession>
<reference evidence="3" key="1">
    <citation type="journal article" date="2005" name="Appl. Microbiol. Biotechnol.">
        <title>Large plasmid pCAR2 and class II transposon Tn4676 are functional mobile genetic elements to distribute the carbazole/dioxin-degradative car gene cluster in different bacteria.</title>
        <authorList>
            <person name="Shintani M."/>
            <person name="Yoshida T."/>
            <person name="Habe H."/>
            <person name="Omori T."/>
            <person name="Nojiri H."/>
        </authorList>
    </citation>
    <scope>NUCLEOTIDE SEQUENCE</scope>
    <source>
        <strain evidence="3">CA10</strain>
        <plasmid evidence="3">pCAR1.2</plasmid>
    </source>
</reference>
<dbReference type="SUPFAM" id="SSF53067">
    <property type="entry name" value="Actin-like ATPase domain"/>
    <property type="match status" value="2"/>
</dbReference>
<feature type="domain" description="Actin-like protein N-terminal" evidence="1">
    <location>
        <begin position="44"/>
        <end position="191"/>
    </location>
</feature>
<dbReference type="InterPro" id="IPR043129">
    <property type="entry name" value="ATPase_NBD"/>
</dbReference>
<dbReference type="Pfam" id="PF17989">
    <property type="entry name" value="ALP_N"/>
    <property type="match status" value="1"/>
</dbReference>
<dbReference type="InterPro" id="IPR040607">
    <property type="entry name" value="ALP_N"/>
</dbReference>
<dbReference type="Pfam" id="PF21522">
    <property type="entry name" value="MreB-like_C"/>
    <property type="match status" value="1"/>
</dbReference>
<reference evidence="3" key="5">
    <citation type="journal article" date="2009" name="BMC Genomics">
        <title>High-resolution mapping of plasmid transcriptomes in different host bacteria.</title>
        <authorList>
            <person name="Miyakoshi M."/>
            <person name="Nishida H."/>
            <person name="Shintani M."/>
            <person name="Yamane H."/>
            <person name="Nojiri H."/>
        </authorList>
    </citation>
    <scope>NUCLEOTIDE SEQUENCE</scope>
    <source>
        <strain evidence="3">CA10</strain>
        <plasmid evidence="3">pCAR1.2</plasmid>
    </source>
</reference>
<protein>
    <submittedName>
        <fullName evidence="3">Uncharacterized protein</fullName>
    </submittedName>
</protein>
<dbReference type="EMBL" id="AB474758">
    <property type="protein sequence ID" value="BAH10090.1"/>
    <property type="molecule type" value="Genomic_DNA"/>
</dbReference>
<reference evidence="3" key="2">
    <citation type="journal article" date="2005" name="Biotechnol. Lett.">
        <title>Recipient range of IncP-7 conjugative plasmid pCAR2 from Pseudomonas putida HS01 is broader than from other Pseudomonas strains.</title>
        <authorList>
            <person name="Shintani M."/>
            <person name="Habe H."/>
            <person name="Tsuda M."/>
            <person name="Omori T."/>
            <person name="Yamane H."/>
            <person name="Nojiri H."/>
        </authorList>
    </citation>
    <scope>NUCLEOTIDE SEQUENCE</scope>
    <source>
        <strain evidence="3">CA10</strain>
        <plasmid evidence="3">pCAR1.2</plasmid>
    </source>
</reference>
<reference evidence="3" key="3">
    <citation type="journal article" date="2009" name="Appl. Environ. Microbiol.">
        <title>Carbazole-degradative IncP-7 plasmid pCAR1.2 is structurally unstable in Pseudomonas fluorescens Pf0-1, which accumulates catechol, the intermediate of the carbazole degradation pathway.</title>
        <authorList>
            <person name="Takahashi Y."/>
            <person name="Shintani M."/>
            <person name="Li L."/>
            <person name="Yamane H."/>
            <person name="Nojiri H."/>
        </authorList>
    </citation>
    <scope>NUCLEOTIDE SEQUENCE</scope>
    <source>
        <strain evidence="3">CA10</strain>
        <plasmid evidence="3">pCAR1.2</plasmid>
    </source>
</reference>
<reference evidence="3" key="7">
    <citation type="journal article" date="2010" name="J. Bacteriol.">
        <title>Pmr, a histone-like protein H1 (H-NS) family protein encoded by the IncP-7 plasmid pCAR1, is a key global regulator that alters host function.</title>
        <authorList>
            <person name="Yun C.S."/>
            <person name="Suzuki C."/>
            <person name="Naito K."/>
            <person name="Takeda T."/>
            <person name="Takahashi Y."/>
            <person name="Sai F."/>
            <person name="Terabayashi T."/>
            <person name="Miyakoshi M."/>
            <person name="Shintani M."/>
            <person name="Nishida H."/>
            <person name="Yamane H."/>
            <person name="Nojiri H."/>
        </authorList>
    </citation>
    <scope>NUCLEOTIDE SEQUENCE</scope>
    <source>
        <strain evidence="3">CA10</strain>
        <plasmid evidence="3">pCAR1.2</plasmid>
    </source>
</reference>
<dbReference type="AlphaFoldDB" id="B7XGT2"/>
<feature type="domain" description="Actin homologue MreB-like C-terminal" evidence="2">
    <location>
        <begin position="213"/>
        <end position="331"/>
    </location>
</feature>
<dbReference type="Gene3D" id="3.30.420.40">
    <property type="match status" value="2"/>
</dbReference>
<evidence type="ECO:0000259" key="2">
    <source>
        <dbReference type="Pfam" id="PF21522"/>
    </source>
</evidence>
<dbReference type="InterPro" id="IPR049067">
    <property type="entry name" value="MreB-like_C"/>
</dbReference>
<reference evidence="3" key="6">
    <citation type="journal article" date="2010" name="Environ. Microbiol.">
        <title>Response of the Pseudomonas host chromosomal transcriptome to carriage of the IncP-7 plasmid pCAR1.</title>
        <authorList>
            <person name="Shintani M."/>
            <person name="Takahashi Y."/>
            <person name="Tokumaru H."/>
            <person name="Kadota K."/>
            <person name="Hara H."/>
            <person name="Miyakoshi M."/>
            <person name="Naito K."/>
            <person name="Yamane H."/>
            <person name="Nishida H."/>
            <person name="Nojiri H."/>
        </authorList>
    </citation>
    <scope>NUCLEOTIDE SEQUENCE</scope>
    <source>
        <strain evidence="3">CA10</strain>
        <plasmid evidence="3">pCAR1.2</plasmid>
    </source>
</reference>
<reference evidence="3" key="4">
    <citation type="journal article" date="2009" name="Biosci. Biotechnol. Biochem.">
        <title>The complete nucleotide sequence of pCAR2: pCAR2 and pCAR1 were structurally identical IncP-7 carbazole degradative plasmids.</title>
        <authorList>
            <person name="Takahashi Y."/>
            <person name="Shintani M."/>
            <person name="Yamane H."/>
            <person name="Nojiri H."/>
        </authorList>
    </citation>
    <scope>NUCLEOTIDE SEQUENCE</scope>
    <source>
        <strain evidence="3">CA10</strain>
        <plasmid evidence="3">pCAR1.2</plasmid>
    </source>
</reference>
<evidence type="ECO:0000259" key="1">
    <source>
        <dbReference type="Pfam" id="PF17989"/>
    </source>
</evidence>
<sequence>MQLQRLGFCRCGVSCVAGSSASSFGALLLSFFAGSGIRMGNALGLDIGYSNVIGVFGSGDGQPESIIRPSQAAPLSVLPGDSGLRPGEVIVEVDGAPWVAFAAPGRVQDGRELHEDYTSSHAYEALFKGALLHAAGDKDVIDCLVTGLPVSQARDKPYVEALIKRMTGTHRITPKREVTVKRVEVVAQPIGTLTEIYCNSDASEVIEESVSIIIDPGFFSVDWVVFDHRELVVNSSSSSLKAMSVVLEACNEEIAKDHGGIPGVEKIEHALQSGKSYILIYGRKVELAEYLERAAERVIPSVFTEIKQGLRFLKGRAIDCVILGGGGASLYEPFARKEFPDALVVKPVNSVKSNAEGFWHIARS</sequence>
<proteinExistence type="predicted"/>
<evidence type="ECO:0000313" key="3">
    <source>
        <dbReference type="EMBL" id="BAH10090.1"/>
    </source>
</evidence>
<organism evidence="3">
    <name type="scientific">Pseudomonas putida</name>
    <name type="common">Arthrobacter siderocapsulatus</name>
    <dbReference type="NCBI Taxonomy" id="303"/>
    <lineage>
        <taxon>Bacteria</taxon>
        <taxon>Pseudomonadati</taxon>
        <taxon>Pseudomonadota</taxon>
        <taxon>Gammaproteobacteria</taxon>
        <taxon>Pseudomonadales</taxon>
        <taxon>Pseudomonadaceae</taxon>
        <taxon>Pseudomonas</taxon>
    </lineage>
</organism>